<dbReference type="PANTHER" id="PTHR19836:SF19">
    <property type="entry name" value="SMALL RIBOSOMAL SUBUNIT PROTEIN US14M"/>
    <property type="match status" value="1"/>
</dbReference>
<proteinExistence type="inferred from homology"/>
<dbReference type="GeneID" id="22833629"/>
<dbReference type="SUPFAM" id="SSF57716">
    <property type="entry name" value="Glucocorticoid receptor-like (DNA-binding domain)"/>
    <property type="match status" value="1"/>
</dbReference>
<dbReference type="GO" id="GO:0005737">
    <property type="term" value="C:cytoplasm"/>
    <property type="evidence" value="ECO:0007669"/>
    <property type="project" value="UniProtKB-ARBA"/>
</dbReference>
<dbReference type="Gene3D" id="1.10.287.1480">
    <property type="match status" value="1"/>
</dbReference>
<dbReference type="AlphaFoldDB" id="A0A0A7LGL6"/>
<dbReference type="PANTHER" id="PTHR19836">
    <property type="entry name" value="30S RIBOSOMAL PROTEIN S14"/>
    <property type="match status" value="1"/>
</dbReference>
<evidence type="ECO:0000256" key="1">
    <source>
        <dbReference type="ARBA" id="ARBA00009083"/>
    </source>
</evidence>
<dbReference type="FunFam" id="1.10.287.1480:FF:000001">
    <property type="entry name" value="30S ribosomal protein S14"/>
    <property type="match status" value="1"/>
</dbReference>
<dbReference type="InterPro" id="IPR001209">
    <property type="entry name" value="Ribosomal_uS14"/>
</dbReference>
<keyword evidence="4" id="KW-0496">Mitochondrion</keyword>
<name>A0A0A7LGL6_SACLA</name>
<evidence type="ECO:0000313" key="4">
    <source>
        <dbReference type="EMBL" id="AIZ58375.1"/>
    </source>
</evidence>
<sequence length="96" mass="11407">MRGMDYKRRKSFALYESRRKALQAVATNQNLEISLRWWAQLEKSKLPRKSSLSRVHNHCIDTNRSRSVISFYKLSRLQFRRLASKGSFTGLRKACW</sequence>
<dbReference type="EMBL" id="KM675818">
    <property type="protein sequence ID" value="AIZ58375.1"/>
    <property type="molecule type" value="Genomic_DNA"/>
</dbReference>
<organism evidence="4">
    <name type="scientific">Saccharina latissima</name>
    <name type="common">Sugar kelp</name>
    <dbReference type="NCBI Taxonomy" id="309358"/>
    <lineage>
        <taxon>Eukaryota</taxon>
        <taxon>Sar</taxon>
        <taxon>Stramenopiles</taxon>
        <taxon>Ochrophyta</taxon>
        <taxon>PX clade</taxon>
        <taxon>Phaeophyceae</taxon>
        <taxon>Laminariales</taxon>
        <taxon>Laminariaceae</taxon>
        <taxon>Saccharina</taxon>
    </lineage>
</organism>
<dbReference type="Pfam" id="PF00253">
    <property type="entry name" value="Ribosomal_S14"/>
    <property type="match status" value="1"/>
</dbReference>
<reference evidence="4" key="1">
    <citation type="submission" date="2014-09" db="EMBL/GenBank/DDBJ databases">
        <title>Sequencing of complete mitochondrial genome of Saccharina latissima ye-C14.</title>
        <authorList>
            <person name="Wang S."/>
            <person name="Fan X."/>
            <person name="Guan Z."/>
            <person name="Xu D."/>
            <person name="Zhang X."/>
            <person name="Wang D."/>
            <person name="Miao Y."/>
            <person name="Ye N."/>
        </authorList>
    </citation>
    <scope>NUCLEOTIDE SEQUENCE</scope>
    <source>
        <strain evidence="4">Ye-C14</strain>
    </source>
</reference>
<protein>
    <submittedName>
        <fullName evidence="4">Ribosomal protein S14</fullName>
    </submittedName>
</protein>
<dbReference type="GO" id="GO:0006412">
    <property type="term" value="P:translation"/>
    <property type="evidence" value="ECO:0007669"/>
    <property type="project" value="InterPro"/>
</dbReference>
<dbReference type="GO" id="GO:0015935">
    <property type="term" value="C:small ribosomal subunit"/>
    <property type="evidence" value="ECO:0007669"/>
    <property type="project" value="TreeGrafter"/>
</dbReference>
<comment type="similarity">
    <text evidence="1">Belongs to the universal ribosomal protein uS14 family.</text>
</comment>
<geneLocation type="mitochondrion" evidence="4"/>
<evidence type="ECO:0000256" key="2">
    <source>
        <dbReference type="ARBA" id="ARBA00022980"/>
    </source>
</evidence>
<dbReference type="RefSeq" id="YP_009115015.1">
    <property type="nucleotide sequence ID" value="NC_026108.1"/>
</dbReference>
<keyword evidence="3" id="KW-0687">Ribonucleoprotein</keyword>
<dbReference type="GO" id="GO:0003735">
    <property type="term" value="F:structural constituent of ribosome"/>
    <property type="evidence" value="ECO:0007669"/>
    <property type="project" value="InterPro"/>
</dbReference>
<accession>A0A0A7LGL6</accession>
<keyword evidence="2 4" id="KW-0689">Ribosomal protein</keyword>
<gene>
    <name evidence="4" type="primary">rps14</name>
</gene>
<evidence type="ECO:0000256" key="3">
    <source>
        <dbReference type="ARBA" id="ARBA00023274"/>
    </source>
</evidence>